<dbReference type="InterPro" id="IPR006558">
    <property type="entry name" value="LamG-like"/>
</dbReference>
<evidence type="ECO:0000313" key="5">
    <source>
        <dbReference type="EMBL" id="GHG31347.1"/>
    </source>
</evidence>
<dbReference type="SUPFAM" id="SSF49899">
    <property type="entry name" value="Concanavalin A-like lectins/glucanases"/>
    <property type="match status" value="6"/>
</dbReference>
<dbReference type="Proteomes" id="UP000649955">
    <property type="component" value="Unassembled WGS sequence"/>
</dbReference>
<reference evidence="6" key="1">
    <citation type="journal article" date="2019" name="Int. J. Syst. Evol. Microbiol.">
        <title>The Global Catalogue of Microorganisms (GCM) 10K type strain sequencing project: providing services to taxonomists for standard genome sequencing and annotation.</title>
        <authorList>
            <consortium name="The Broad Institute Genomics Platform"/>
            <consortium name="The Broad Institute Genome Sequencing Center for Infectious Disease"/>
            <person name="Wu L."/>
            <person name="Ma J."/>
        </authorList>
    </citation>
    <scope>NUCLEOTIDE SEQUENCE [LARGE SCALE GENOMIC DNA]</scope>
    <source>
        <strain evidence="6">CGMCC 4.7680</strain>
    </source>
</reference>
<dbReference type="Pfam" id="PF13385">
    <property type="entry name" value="Laminin_G_3"/>
    <property type="match status" value="6"/>
</dbReference>
<evidence type="ECO:0000256" key="3">
    <source>
        <dbReference type="SAM" id="Phobius"/>
    </source>
</evidence>
<feature type="domain" description="LamG-like jellyroll fold" evidence="4">
    <location>
        <begin position="745"/>
        <end position="882"/>
    </location>
</feature>
<keyword evidence="2" id="KW-1015">Disulfide bond</keyword>
<evidence type="ECO:0000259" key="4">
    <source>
        <dbReference type="SMART" id="SM00560"/>
    </source>
</evidence>
<dbReference type="InterPro" id="IPR042837">
    <property type="entry name" value="PTX3"/>
</dbReference>
<dbReference type="EMBL" id="BNAW01000032">
    <property type="protein sequence ID" value="GHG31347.1"/>
    <property type="molecule type" value="Genomic_DNA"/>
</dbReference>
<evidence type="ECO:0000256" key="2">
    <source>
        <dbReference type="ARBA" id="ARBA00023157"/>
    </source>
</evidence>
<keyword evidence="3" id="KW-0812">Transmembrane</keyword>
<accession>A0ABQ3KK08</accession>
<keyword evidence="3" id="KW-1133">Transmembrane helix</keyword>
<dbReference type="InterPro" id="IPR013320">
    <property type="entry name" value="ConA-like_dom_sf"/>
</dbReference>
<feature type="domain" description="LamG-like jellyroll fold" evidence="4">
    <location>
        <begin position="956"/>
        <end position="1093"/>
    </location>
</feature>
<gene>
    <name evidence="5" type="ORF">GCM10017567_59350</name>
</gene>
<evidence type="ECO:0000256" key="1">
    <source>
        <dbReference type="ARBA" id="ARBA00022729"/>
    </source>
</evidence>
<keyword evidence="6" id="KW-1185">Reference proteome</keyword>
<keyword evidence="3" id="KW-0472">Membrane</keyword>
<feature type="transmembrane region" description="Helical" evidence="3">
    <location>
        <begin position="27"/>
        <end position="46"/>
    </location>
</feature>
<feature type="domain" description="LamG-like jellyroll fold" evidence="4">
    <location>
        <begin position="1835"/>
        <end position="1974"/>
    </location>
</feature>
<protein>
    <recommendedName>
        <fullName evidence="4">LamG-like jellyroll fold domain-containing protein</fullName>
    </recommendedName>
</protein>
<feature type="domain" description="LamG-like jellyroll fold" evidence="4">
    <location>
        <begin position="1381"/>
        <end position="1539"/>
    </location>
</feature>
<name>A0ABQ3KK08_9PSEU</name>
<dbReference type="SMART" id="SM00560">
    <property type="entry name" value="LamGL"/>
    <property type="match status" value="6"/>
</dbReference>
<feature type="domain" description="LamG-like jellyroll fold" evidence="4">
    <location>
        <begin position="1167"/>
        <end position="1309"/>
    </location>
</feature>
<organism evidence="5 6">
    <name type="scientific">Amycolatopsis bullii</name>
    <dbReference type="NCBI Taxonomy" id="941987"/>
    <lineage>
        <taxon>Bacteria</taxon>
        <taxon>Bacillati</taxon>
        <taxon>Actinomycetota</taxon>
        <taxon>Actinomycetes</taxon>
        <taxon>Pseudonocardiales</taxon>
        <taxon>Pseudonocardiaceae</taxon>
        <taxon>Amycolatopsis</taxon>
    </lineage>
</organism>
<comment type="caution">
    <text evidence="5">The sequence shown here is derived from an EMBL/GenBank/DDBJ whole genome shotgun (WGS) entry which is preliminary data.</text>
</comment>
<dbReference type="PANTHER" id="PTHR46943">
    <property type="entry name" value="PENTRAXIN-RELATED PROTEIN PTX3"/>
    <property type="match status" value="1"/>
</dbReference>
<proteinExistence type="predicted"/>
<dbReference type="PANTHER" id="PTHR46943:SF1">
    <property type="entry name" value="PENTRAXIN-RELATED PROTEIN PTX3"/>
    <property type="match status" value="1"/>
</dbReference>
<keyword evidence="1" id="KW-0732">Signal</keyword>
<feature type="domain" description="LamG-like jellyroll fold" evidence="4">
    <location>
        <begin position="1624"/>
        <end position="1764"/>
    </location>
</feature>
<evidence type="ECO:0000313" key="6">
    <source>
        <dbReference type="Proteomes" id="UP000649955"/>
    </source>
</evidence>
<sequence>MASGTRVDRTEGVPAVVRRVLARGLKLRAFCLVVVVLAGVLVVVTGSEPAAPAAAPVASAPNEAAAFAAARRQGTRVEVANLTTETKRVLAEPNGLLVAELSAVPTRVRRGDKWVPVDATLKPAEGGAVRPRATVGDLEFSAGGDAPLVEFARDGKRMSLSWPGRLPEPSLQDGAATYRDVLPGVDLVMRARVDGYEQHVVVRDKAAADNPALRDLAFTLKTEGLRVEADAEGRLRALDDAGKSVFVSPSASMWDARGPEVASARVGVAVDGSTLRLKPDVAMLKDPATRFPVVVDPDMKAWNQSMWAKVFSGYPTRSYVNGTGDGDAWAKSGKCYGSDCNNIKVARTYFQFDTSFLAGRAINGLAFDTTVVHGPQCSTALHQLYYADWGLGWDTNWNNMPSGHWVADAGVGGGDSCGTYQDVRFSPQPGNINPGGVSTYFLRAANESLTSDWRRYDVPSTLLRVWYNTRPNPPYEMRTDPPLPAPCRWCDGVPYVADNSIRLLTRLSDPDGNDQLHPIWDIYGGPSADHRDVGPNQASGAYFSTDVNLQDRDGQRVSWTVWGSDGLDGGDWRNGPGPFVVDQVGVDKPPAVSAALYREDNLWHGGVDVPDTFTFDSNGVTDVDHFLYGWNDPPTTPVDADALGGKASVKLTPPGDGPRDLYVQSVDRAGHRSPNRVYHFYVRAGNGPLAQWSFDGNTKDTATLGFRDATLHGNPAYTPGAIGSAIRLDGVADYVTAPVSASTATSFTFAGWVNLARKSSNWSVLSSQNGTTASMVTLGYPGSGIDKWAFTLRTADNPSAATTTVLSNAPAQTGTWTHLAGVYDAAAGQIRLYVNGDLAGTQPWTTPWEATGEFAVGRAVGGGYLSGAADEIRSYDRALSDAEVKSIVTRDNVASGYWNFDETGGTTARNATAGGEMAVLQPGASFTQAGAVNGAVGFDGTRGYAATSGPALRTDQSFTVGAWVKPSKLADMAAVTQDGTTVSGLHLKQANGSWIFGMNSSDAVGSALAEARSAAGTVQIGVWTHLTGVYDGAAKTITLYVNGVQAATAAAPATPWTANGPFVIGRGQYGAATGFWAGDIDEVRAYTRPLAANEIQGIVAQSNVTAATWKLDGNAQDASGNGKNGTANGLIDWAPGQTNNPDPSDLAASFNGSVGYLSSAPAVDTGKSFSVAAWVKLGSKTADWGAVASQTGTRTSVFTLGYSGSADDRWAFAMNGSDADWPSSTPRVRSAQPVQTGVWTHLAATYNAATGEMQLFVNGTLSATGTMSTSWNATGEFDIGRAMWADTWRNQLVGAVDDVKVYSRPLFTDEVRAMAGRDLALVHDWQLDESSGTNTADSIGARPGTLNNGAHLVPGRVGNAVKLDGATGGVSTSGVDLRTDDSFTVSAWVYLDRKSDVVSKFTAVSVDGNRASKFRLGHVADDMSAACFDGVGDENACGKWVFEMAESDSDNAAVTRAAVSAFPAEINTWTHLTGVYDKQSRKTWLYVDGERVGDGTLNTAWQAAGGAVFGRGKAAGQAAQFWPGSIDDVRLYAGALDRDHISSLYGSYPALDTSPATLPTADVAKWDFDENIGTARVQDMSGRGHDAALAGGYQWALGRSGGGPWLDGITGHAVASGPVVNTGQSFSISAWTVLSKSDDKNYTIFGQSGTAVSGFQVQYNGTLHKWAVVIPQSDQNDPAVTAVVSNVAVVTNEWTHLAMSYDAVQHVVKLYVNGALTTVQVGVTLAGITGPFTIGSGKWNGSDTGFFPGPIDDVRVFGRTLSDSEVRKVTADVIEAPAGDWHFDAGTGKDYLWRHNDAVFSGGVTSAPGISGKGLQLDGSTGNAQTPDVGVPMTASFSVSAWAKLSRTDKVATVLGQDGTRMSGFVLQYRPELNRWVFGTPAADQDSSPFTYAVSFQTPVLDRWTHLTGIYDESAGQLRLYVDGQLGGSRSNVAPWAATRGLTIGRDLLNGVGADFFPGSIDEVSTSYGVLTEASIAKNAAWPTVTAGQLGRYVNGVGEHYTGATSNPPAAGYHVDDTLGMLVSGDNARTTTLYSCQDGADAFTSTDNACEGKTVSGAIGKVFTQQPTNVPSIAIYRCTTGTERFDSRQADCGGATREVLLGYSIAYAALSMSDNNRAIDRMATTTGGLPGYTAVVFQGYLPLASQTGTRPLLSCANDFDKFLSTDVACDGKTVLGTIGQIWSAPPDGMASQALYRCVFPGVDTITANSQECYGGTVDTLLGYTLTALPVVTPAFPAPPG</sequence>
<dbReference type="Gene3D" id="2.60.120.200">
    <property type="match status" value="6"/>
</dbReference>